<dbReference type="OrthoDB" id="709031at2"/>
<dbReference type="eggNOG" id="ENOG502ZSE1">
    <property type="taxonomic scope" value="Bacteria"/>
</dbReference>
<name>U2J1D6_9SPHI</name>
<evidence type="ECO:0000313" key="2">
    <source>
        <dbReference type="Proteomes" id="UP000016584"/>
    </source>
</evidence>
<gene>
    <name evidence="1" type="ORF">M472_08410</name>
</gene>
<protein>
    <submittedName>
        <fullName evidence="1">Uncharacterized protein</fullName>
    </submittedName>
</protein>
<dbReference type="Proteomes" id="UP000016584">
    <property type="component" value="Unassembled WGS sequence"/>
</dbReference>
<evidence type="ECO:0000313" key="1">
    <source>
        <dbReference type="EMBL" id="ERJ58789.1"/>
    </source>
</evidence>
<comment type="caution">
    <text evidence="1">The sequence shown here is derived from an EMBL/GenBank/DDBJ whole genome shotgun (WGS) entry which is preliminary data.</text>
</comment>
<keyword evidence="2" id="KW-1185">Reference proteome</keyword>
<reference evidence="1 2" key="1">
    <citation type="journal article" date="2013" name="Genome Announc.">
        <title>The Draft Genome Sequence of Sphingomonas paucimobilis Strain HER1398 (Proteobacteria), Host to the Giant PAU Phage, Indicates That It Is a Member of the Genus Sphingobacterium (Bacteroidetes).</title>
        <authorList>
            <person name="White R.A.III."/>
            <person name="Suttle C.A."/>
        </authorList>
    </citation>
    <scope>NUCLEOTIDE SEQUENCE [LARGE SCALE GENOMIC DNA]</scope>
    <source>
        <strain evidence="1 2">HER1398</strain>
    </source>
</reference>
<accession>U2J1D6</accession>
<dbReference type="EMBL" id="ATDL01000015">
    <property type="protein sequence ID" value="ERJ58789.1"/>
    <property type="molecule type" value="Genomic_DNA"/>
</dbReference>
<organism evidence="1 2">
    <name type="scientific">Sphingobacterium paucimobilis HER1398</name>
    <dbReference type="NCBI Taxonomy" id="1346330"/>
    <lineage>
        <taxon>Bacteria</taxon>
        <taxon>Pseudomonadati</taxon>
        <taxon>Bacteroidota</taxon>
        <taxon>Sphingobacteriia</taxon>
        <taxon>Sphingobacteriales</taxon>
        <taxon>Sphingobacteriaceae</taxon>
        <taxon>Sphingobacterium</taxon>
    </lineage>
</organism>
<dbReference type="AlphaFoldDB" id="U2J1D6"/>
<dbReference type="PATRIC" id="fig|1346330.5.peg.2120"/>
<proteinExistence type="predicted"/>
<dbReference type="STRING" id="1346330.M472_08410"/>
<sequence>MSDTALQHQLQSIRSRLLELQNEGAAIDREKELLAFNGQIMEFMAALRQCCSDMQEQIDVRVELQGAIKLSGIKQAAYESFFQDQIMFYRQWLSGFAELVHTDKGKCTVGLTVRQILLLLRLARDTGILAEQQLKPYFYFLQTSFRTNAQDSLSYESLRKKYSELDRYTIINLRKLLEEMLVQLKRYQDKTM</sequence>
<dbReference type="RefSeq" id="WP_021070282.1">
    <property type="nucleotide sequence ID" value="NZ_ATDL01000015.1"/>
</dbReference>